<evidence type="ECO:0000256" key="4">
    <source>
        <dbReference type="ARBA" id="ARBA00022272"/>
    </source>
</evidence>
<feature type="domain" description="N-(5'phosphoribosyl) anthranilate isomerase (PRAI)" evidence="10">
    <location>
        <begin position="6"/>
        <end position="190"/>
    </location>
</feature>
<evidence type="ECO:0000313" key="12">
    <source>
        <dbReference type="Proteomes" id="UP000195787"/>
    </source>
</evidence>
<dbReference type="Gene3D" id="3.20.20.70">
    <property type="entry name" value="Aldolase class I"/>
    <property type="match status" value="1"/>
</dbReference>
<keyword evidence="6 9" id="KW-0822">Tryptophan biosynthesis</keyword>
<dbReference type="Pfam" id="PF00697">
    <property type="entry name" value="PRAI"/>
    <property type="match status" value="1"/>
</dbReference>
<evidence type="ECO:0000256" key="8">
    <source>
        <dbReference type="ARBA" id="ARBA00023235"/>
    </source>
</evidence>
<evidence type="ECO:0000259" key="10">
    <source>
        <dbReference type="Pfam" id="PF00697"/>
    </source>
</evidence>
<reference evidence="11 12" key="1">
    <citation type="submission" date="2017-02" db="EMBL/GenBank/DDBJ databases">
        <authorList>
            <person name="Peterson S.W."/>
        </authorList>
    </citation>
    <scope>NUCLEOTIDE SEQUENCE [LARGE SCALE GENOMIC DNA]</scope>
    <source>
        <strain evidence="11 12">LMG 22410</strain>
    </source>
</reference>
<protein>
    <recommendedName>
        <fullName evidence="4 9">N-(5'-phosphoribosyl)anthranilate isomerase</fullName>
        <shortName evidence="9">PRAI</shortName>
        <ecNumber evidence="3 9">5.3.1.24</ecNumber>
    </recommendedName>
</protein>
<dbReference type="AlphaFoldDB" id="A0A1R4G3Q4"/>
<keyword evidence="7 9" id="KW-0057">Aromatic amino acid biosynthesis</keyword>
<comment type="pathway">
    <text evidence="2 9">Amino-acid biosynthesis; L-tryptophan biosynthesis; L-tryptophan from chorismate: step 3/5.</text>
</comment>
<keyword evidence="8 9" id="KW-0413">Isomerase</keyword>
<dbReference type="PANTHER" id="PTHR42894:SF1">
    <property type="entry name" value="N-(5'-PHOSPHORIBOSYL)ANTHRANILATE ISOMERASE"/>
    <property type="match status" value="1"/>
</dbReference>
<evidence type="ECO:0000256" key="2">
    <source>
        <dbReference type="ARBA" id="ARBA00004664"/>
    </source>
</evidence>
<comment type="catalytic activity">
    <reaction evidence="1 9">
        <text>N-(5-phospho-beta-D-ribosyl)anthranilate = 1-(2-carboxyphenylamino)-1-deoxy-D-ribulose 5-phosphate</text>
        <dbReference type="Rhea" id="RHEA:21540"/>
        <dbReference type="ChEBI" id="CHEBI:18277"/>
        <dbReference type="ChEBI" id="CHEBI:58613"/>
        <dbReference type="EC" id="5.3.1.24"/>
    </reaction>
</comment>
<dbReference type="Proteomes" id="UP000195787">
    <property type="component" value="Unassembled WGS sequence"/>
</dbReference>
<dbReference type="InterPro" id="IPR011060">
    <property type="entry name" value="RibuloseP-bd_barrel"/>
</dbReference>
<dbReference type="HAMAP" id="MF_00135">
    <property type="entry name" value="PRAI"/>
    <property type="match status" value="1"/>
</dbReference>
<keyword evidence="12" id="KW-1185">Reference proteome</keyword>
<evidence type="ECO:0000256" key="7">
    <source>
        <dbReference type="ARBA" id="ARBA00023141"/>
    </source>
</evidence>
<evidence type="ECO:0000256" key="3">
    <source>
        <dbReference type="ARBA" id="ARBA00012572"/>
    </source>
</evidence>
<dbReference type="PANTHER" id="PTHR42894">
    <property type="entry name" value="N-(5'-PHOSPHORIBOSYL)ANTHRANILATE ISOMERASE"/>
    <property type="match status" value="1"/>
</dbReference>
<dbReference type="InterPro" id="IPR001240">
    <property type="entry name" value="PRAI_dom"/>
</dbReference>
<dbReference type="UniPathway" id="UPA00035">
    <property type="reaction ID" value="UER00042"/>
</dbReference>
<evidence type="ECO:0000256" key="6">
    <source>
        <dbReference type="ARBA" id="ARBA00022822"/>
    </source>
</evidence>
<name>A0A1R4G3Q4_9MICO</name>
<accession>A0A1R4G3Q4</accession>
<proteinExistence type="inferred from homology"/>
<comment type="similarity">
    <text evidence="9">Belongs to the TrpF family.</text>
</comment>
<dbReference type="EMBL" id="FUHU01000036">
    <property type="protein sequence ID" value="SJM62774.1"/>
    <property type="molecule type" value="Genomic_DNA"/>
</dbReference>
<sequence length="196" mass="19828">MSGVYVKICGLRSAADARVAVEAAADAVGIVLSSTSPRAATDAEALDVIGASASADSVLVVHDLSIDDAIAAVERLGADVLQLHGYSDDDVRRAVAALPRVWRAAAGESAAAGSLGEEALLLDSAVPGSGERWDLGALETPEGRWLLAGGLSPDNVAQAVADARPWGVDVSSGVESSRGVKSQELIRAFVVAAKSA</sequence>
<dbReference type="InterPro" id="IPR044643">
    <property type="entry name" value="TrpF_fam"/>
</dbReference>
<evidence type="ECO:0000256" key="9">
    <source>
        <dbReference type="HAMAP-Rule" id="MF_00135"/>
    </source>
</evidence>
<evidence type="ECO:0000313" key="11">
    <source>
        <dbReference type="EMBL" id="SJM62774.1"/>
    </source>
</evidence>
<dbReference type="GO" id="GO:0004640">
    <property type="term" value="F:phosphoribosylanthranilate isomerase activity"/>
    <property type="evidence" value="ECO:0007669"/>
    <property type="project" value="UniProtKB-UniRule"/>
</dbReference>
<evidence type="ECO:0000256" key="5">
    <source>
        <dbReference type="ARBA" id="ARBA00022605"/>
    </source>
</evidence>
<dbReference type="InterPro" id="IPR013785">
    <property type="entry name" value="Aldolase_TIM"/>
</dbReference>
<dbReference type="GO" id="GO:0000162">
    <property type="term" value="P:L-tryptophan biosynthetic process"/>
    <property type="evidence" value="ECO:0007669"/>
    <property type="project" value="UniProtKB-UniRule"/>
</dbReference>
<dbReference type="EC" id="5.3.1.24" evidence="3 9"/>
<dbReference type="CDD" id="cd00405">
    <property type="entry name" value="PRAI"/>
    <property type="match status" value="1"/>
</dbReference>
<gene>
    <name evidence="9" type="primary">trpF</name>
    <name evidence="11" type="ORF">CZ674_08550</name>
</gene>
<dbReference type="SUPFAM" id="SSF51366">
    <property type="entry name" value="Ribulose-phoshate binding barrel"/>
    <property type="match status" value="1"/>
</dbReference>
<evidence type="ECO:0000256" key="1">
    <source>
        <dbReference type="ARBA" id="ARBA00001164"/>
    </source>
</evidence>
<keyword evidence="5 9" id="KW-0028">Amino-acid biosynthesis</keyword>
<organism evidence="11 12">
    <name type="scientific">Agrococcus casei LMG 22410</name>
    <dbReference type="NCBI Taxonomy" id="1255656"/>
    <lineage>
        <taxon>Bacteria</taxon>
        <taxon>Bacillati</taxon>
        <taxon>Actinomycetota</taxon>
        <taxon>Actinomycetes</taxon>
        <taxon>Micrococcales</taxon>
        <taxon>Microbacteriaceae</taxon>
        <taxon>Agrococcus</taxon>
    </lineage>
</organism>